<evidence type="ECO:0000313" key="2">
    <source>
        <dbReference type="Proteomes" id="UP001333110"/>
    </source>
</evidence>
<gene>
    <name evidence="1" type="ORF">QYF61_026940</name>
</gene>
<organism evidence="1 2">
    <name type="scientific">Mycteria americana</name>
    <name type="common">Wood stork</name>
    <dbReference type="NCBI Taxonomy" id="33587"/>
    <lineage>
        <taxon>Eukaryota</taxon>
        <taxon>Metazoa</taxon>
        <taxon>Chordata</taxon>
        <taxon>Craniata</taxon>
        <taxon>Vertebrata</taxon>
        <taxon>Euteleostomi</taxon>
        <taxon>Archelosauria</taxon>
        <taxon>Archosauria</taxon>
        <taxon>Dinosauria</taxon>
        <taxon>Saurischia</taxon>
        <taxon>Theropoda</taxon>
        <taxon>Coelurosauria</taxon>
        <taxon>Aves</taxon>
        <taxon>Neognathae</taxon>
        <taxon>Neoaves</taxon>
        <taxon>Aequornithes</taxon>
        <taxon>Ciconiiformes</taxon>
        <taxon>Ciconiidae</taxon>
        <taxon>Mycteria</taxon>
    </lineage>
</organism>
<accession>A0AAN7PMT2</accession>
<reference evidence="1 2" key="1">
    <citation type="journal article" date="2023" name="J. Hered.">
        <title>Chromosome-level genome of the wood stork (Mycteria americana) provides insight into avian chromosome evolution.</title>
        <authorList>
            <person name="Flamio R. Jr."/>
            <person name="Ramstad K.M."/>
        </authorList>
    </citation>
    <scope>NUCLEOTIDE SEQUENCE [LARGE SCALE GENOMIC DNA]</scope>
    <source>
        <strain evidence="1">JAX WOST 10</strain>
    </source>
</reference>
<keyword evidence="2" id="KW-1185">Reference proteome</keyword>
<evidence type="ECO:0000313" key="1">
    <source>
        <dbReference type="EMBL" id="KAK4828518.1"/>
    </source>
</evidence>
<protein>
    <submittedName>
        <fullName evidence="1">Uncharacterized protein</fullName>
    </submittedName>
</protein>
<name>A0AAN7PMT2_MYCAM</name>
<comment type="caution">
    <text evidence="1">The sequence shown here is derived from an EMBL/GenBank/DDBJ whole genome shotgun (WGS) entry which is preliminary data.</text>
</comment>
<dbReference type="EMBL" id="JAUNZN010000002">
    <property type="protein sequence ID" value="KAK4828518.1"/>
    <property type="molecule type" value="Genomic_DNA"/>
</dbReference>
<dbReference type="AlphaFoldDB" id="A0AAN7PMT2"/>
<proteinExistence type="predicted"/>
<dbReference type="Proteomes" id="UP001333110">
    <property type="component" value="Unassembled WGS sequence"/>
</dbReference>
<sequence>MERVLFTKASSDGIRNNGFKLKEGRFKLDVRKIFFMVRVYRDTQWILFPVPPEGQVQNEIPRDVNV</sequence>